<dbReference type="PANTHER" id="PTHR21534">
    <property type="entry name" value="KATANIN-INTERACTING PROTEIN"/>
    <property type="match status" value="1"/>
</dbReference>
<dbReference type="EMBL" id="QKKF02005739">
    <property type="protein sequence ID" value="RZF46687.1"/>
    <property type="molecule type" value="Genomic_DNA"/>
</dbReference>
<feature type="region of interest" description="Disordered" evidence="1">
    <location>
        <begin position="21"/>
        <end position="54"/>
    </location>
</feature>
<dbReference type="Pfam" id="PF14652">
    <property type="entry name" value="DUF4457"/>
    <property type="match status" value="2"/>
</dbReference>
<evidence type="ECO:0000259" key="2">
    <source>
        <dbReference type="Pfam" id="PF14652"/>
    </source>
</evidence>
<evidence type="ECO:0000313" key="4">
    <source>
        <dbReference type="Proteomes" id="UP000291343"/>
    </source>
</evidence>
<protein>
    <recommendedName>
        <fullName evidence="2">KATNIP domain-containing protein</fullName>
    </recommendedName>
</protein>
<gene>
    <name evidence="3" type="ORF">LSTR_LSTR002550</name>
</gene>
<reference evidence="3 4" key="1">
    <citation type="journal article" date="2017" name="Gigascience">
        <title>Genome sequence of the small brown planthopper, Laodelphax striatellus.</title>
        <authorList>
            <person name="Zhu J."/>
            <person name="Jiang F."/>
            <person name="Wang X."/>
            <person name="Yang P."/>
            <person name="Bao Y."/>
            <person name="Zhao W."/>
            <person name="Wang W."/>
            <person name="Lu H."/>
            <person name="Wang Q."/>
            <person name="Cui N."/>
            <person name="Li J."/>
            <person name="Chen X."/>
            <person name="Luo L."/>
            <person name="Yu J."/>
            <person name="Kang L."/>
            <person name="Cui F."/>
        </authorList>
    </citation>
    <scope>NUCLEOTIDE SEQUENCE [LARGE SCALE GENOMIC DNA]</scope>
    <source>
        <strain evidence="3">Lst14</strain>
    </source>
</reference>
<sequence length="841" mass="93867">MITMEKTAISKLPRWLEEMTIESPRPRPQSWRPAPTELSWRGKRETRRAITTPGRLDLSPVKKLFLGFEAEDAPGTPATYVASKREGSARYGRRAVVSRSEDPIDLDLLLPTTDTQKDDKSPGPQSPNSSSPCIASPRRRSSTKIPVLLDPTEKSLEESWKSLSFFNRKHRGRLSRKFGDTQLSSGDHQISTSPVNPSGPSPSPIDSQADFIIPELPKGQMLELDITSTWGDRHYVGLNGIEIFSDSGRLVEVSEIVAEPADINILPEYNKDPRVVSNLLDGVNRTRDDMHLWLTPFTEGKHHYVRLSFKNTETISMIRIWNYNKSRIHSYRGIKNISMQLDGILIFQGEIARACGGIIGRTDSFGDTILFTTDEEILQKVSEHDDTFGSVMNEISNENLMAKQPERPLTADVSEIRPLTCPGIGERKRSVITNGAVLCTDNLQINIINNWGHNSMIGLTGLQVLGETDDPVEISKASCSDPQSSHRINRLIDGENQTTDPQHMWCAQVRRLPFSLILKFDSPVHISSVIVWNYNASPELSYCGVKQITLSVDGRDLRFEDDLSGLGEFSQMSTLVRKAPGHCYYSIAQVLPLIPQRIDPAAPFGPQTSYHHGEDSEEEYESPELPTGFVFEFLLLSTWGDEYYVGLNGIQMYDAQGYNIPLSIRNISAHPSSVNILQSIENDARTVDKLIDGVNDTTDGRHMWLAPILPGEINRLFVVFDKEVTVSMIKLWNYGKTPSRGVKEFGILVDDLLVYNGVLDTVGIGNGSSKQLPYRTVIFSSDKELAQRERGTLVACSQFAHDILLSPNDTRATTGGSMISADQSQRPFTSLRTLNRATYQS</sequence>
<dbReference type="STRING" id="195883.A0A482XLV4"/>
<evidence type="ECO:0000313" key="3">
    <source>
        <dbReference type="EMBL" id="RZF46687.1"/>
    </source>
</evidence>
<organism evidence="3 4">
    <name type="scientific">Laodelphax striatellus</name>
    <name type="common">Small brown planthopper</name>
    <name type="synonym">Delphax striatella</name>
    <dbReference type="NCBI Taxonomy" id="195883"/>
    <lineage>
        <taxon>Eukaryota</taxon>
        <taxon>Metazoa</taxon>
        <taxon>Ecdysozoa</taxon>
        <taxon>Arthropoda</taxon>
        <taxon>Hexapoda</taxon>
        <taxon>Insecta</taxon>
        <taxon>Pterygota</taxon>
        <taxon>Neoptera</taxon>
        <taxon>Paraneoptera</taxon>
        <taxon>Hemiptera</taxon>
        <taxon>Auchenorrhyncha</taxon>
        <taxon>Fulgoroidea</taxon>
        <taxon>Delphacidae</taxon>
        <taxon>Criomorphinae</taxon>
        <taxon>Laodelphax</taxon>
    </lineage>
</organism>
<dbReference type="OrthoDB" id="304622at2759"/>
<dbReference type="AlphaFoldDB" id="A0A482XLV4"/>
<feature type="region of interest" description="Disordered" evidence="1">
    <location>
        <begin position="102"/>
        <end position="149"/>
    </location>
</feature>
<dbReference type="InterPro" id="IPR026704">
    <property type="entry name" value="KATNIP"/>
</dbReference>
<feature type="compositionally biased region" description="Low complexity" evidence="1">
    <location>
        <begin position="122"/>
        <end position="132"/>
    </location>
</feature>
<accession>A0A482XLV4</accession>
<comment type="caution">
    <text evidence="3">The sequence shown here is derived from an EMBL/GenBank/DDBJ whole genome shotgun (WGS) entry which is preliminary data.</text>
</comment>
<evidence type="ECO:0000256" key="1">
    <source>
        <dbReference type="SAM" id="MobiDB-lite"/>
    </source>
</evidence>
<dbReference type="PANTHER" id="PTHR21534:SF0">
    <property type="entry name" value="KATANIN-INTERACTING PROTEIN"/>
    <property type="match status" value="1"/>
</dbReference>
<name>A0A482XLV4_LAOST</name>
<keyword evidence="4" id="KW-1185">Reference proteome</keyword>
<dbReference type="InterPro" id="IPR027859">
    <property type="entry name" value="KATNIP_dom"/>
</dbReference>
<dbReference type="InParanoid" id="A0A482XLV4"/>
<feature type="domain" description="KATNIP" evidence="2">
    <location>
        <begin position="251"/>
        <end position="393"/>
    </location>
</feature>
<dbReference type="Proteomes" id="UP000291343">
    <property type="component" value="Unassembled WGS sequence"/>
</dbReference>
<feature type="domain" description="KATNIP" evidence="2">
    <location>
        <begin position="445"/>
        <end position="761"/>
    </location>
</feature>
<proteinExistence type="predicted"/>
<feature type="compositionally biased region" description="Polar residues" evidence="1">
    <location>
        <begin position="181"/>
        <end position="190"/>
    </location>
</feature>
<feature type="region of interest" description="Disordered" evidence="1">
    <location>
        <begin position="178"/>
        <end position="206"/>
    </location>
</feature>